<gene>
    <name evidence="1" type="ORF">QFC20_003938</name>
</gene>
<name>A0ACC2W5A0_9TREE</name>
<evidence type="ECO:0000313" key="2">
    <source>
        <dbReference type="Proteomes" id="UP001230649"/>
    </source>
</evidence>
<accession>A0ACC2W5A0</accession>
<evidence type="ECO:0000313" key="1">
    <source>
        <dbReference type="EMBL" id="KAJ9106929.1"/>
    </source>
</evidence>
<dbReference type="EMBL" id="JASBWS010000040">
    <property type="protein sequence ID" value="KAJ9106929.1"/>
    <property type="molecule type" value="Genomic_DNA"/>
</dbReference>
<protein>
    <submittedName>
        <fullName evidence="1">Uncharacterized protein</fullName>
    </submittedName>
</protein>
<comment type="caution">
    <text evidence="1">The sequence shown here is derived from an EMBL/GenBank/DDBJ whole genome shotgun (WGS) entry which is preliminary data.</text>
</comment>
<keyword evidence="2" id="KW-1185">Reference proteome</keyword>
<sequence>MDVLDSAAQAGSIRLQLASSEQSSSNQDRFAEWTEISNVSDTPITFARSADVSLCASLVRLSAGQVGRRPHRRPIIHAYCKTYRDSLVVRVHLTPCVGPFDPLKASFRKDLEAVLGKLVRRWEWVVDADQGMEEEELVFGNKDFRQISSLYQTIPSPSPITSLPRIHDAMVRKTAQRILGDGGFDGGDDSVGLGSAAWAYDGDLKGLGMVTDLYGYQRRSVAQMLLQESNLERFRDIKFVKVQEVGRDGTYYVDMRSGEVRRVEDVGFYELPRGGILSCRLPQGGSSSSVAPPRLRDTFLDTISSDYPFYDEIIDDPMRLGLRTSSAHDHSHHHTIRIYLSTASLIIVPRLLLKQWEGQVHEHCGRGALRCITVGKELLTLEEVMQADIVMITDARFSEASKEVHNNAKQGMNFDIFTKIRWKRVIVDEGHIANSATSGLMTLARKTCSEAFWAVSGTPTKHALSSIAPTNEDTAGPVAWPSEDLNDLKHLLDIMTNLLHMEPFDVKGAGRENGSDSLVVKPVSGKDGPSYGAIERIASLIHSVMVRTRERDIVAEVALPPCVERKQGLDLDYYGNLTYNVLQSLFMVNAITSERVGPDYILSPENRSSLFQASRNLQLACCWLPSTLEDMDPGFTLGVLDTELGKPEKLARLSDDDREVAAEARKWLEIAMNDKNWRLMRPNISIPVHLGRLPLPVLMAASISTGSENDLILTTAEVPLALREAAATISDPDSITGSLIKAAQAAKDRRSRMRVASKTSKPKKKGNKTHSEQTAFTDTKSRSAAKSLRRSEASATFERHLDTEGLEALEQLPASSPKKQENLKQSLEAEPHSRIIVPPELRAMEVSFKSVSSKLDWVVEETLRNKDDYFLVFSKDAIMLGQLTECLDLVGITSCYVGAGSKFQAREAAIDLFQQKRRRVCLIEVELAGRGLNLIAANRVIFLEPVWKEDLERQAIARIHRIGQRRSTTCDILFIEGSQEQEVLERRHGSKAQNAEDDDVIRGSIVVDLGVSSSMDQAIKQDSGRTGTMDKRQSTKRARFLDASPDKPDTPSSQHDTGSKEKTTPSPLATHLLDDDRQVWQDSDRPRKKAKVTYASLDDA</sequence>
<dbReference type="Proteomes" id="UP001230649">
    <property type="component" value="Unassembled WGS sequence"/>
</dbReference>
<organism evidence="1 2">
    <name type="scientific">Naganishia adeliensis</name>
    <dbReference type="NCBI Taxonomy" id="92952"/>
    <lineage>
        <taxon>Eukaryota</taxon>
        <taxon>Fungi</taxon>
        <taxon>Dikarya</taxon>
        <taxon>Basidiomycota</taxon>
        <taxon>Agaricomycotina</taxon>
        <taxon>Tremellomycetes</taxon>
        <taxon>Filobasidiales</taxon>
        <taxon>Filobasidiaceae</taxon>
        <taxon>Naganishia</taxon>
    </lineage>
</organism>
<proteinExistence type="predicted"/>
<reference evidence="1" key="1">
    <citation type="submission" date="2023-04" db="EMBL/GenBank/DDBJ databases">
        <title>Draft Genome sequencing of Naganishia species isolated from polar environments using Oxford Nanopore Technology.</title>
        <authorList>
            <person name="Leo P."/>
            <person name="Venkateswaran K."/>
        </authorList>
    </citation>
    <scope>NUCLEOTIDE SEQUENCE</scope>
    <source>
        <strain evidence="1">MNA-CCFEE 5262</strain>
    </source>
</reference>